<feature type="compositionally biased region" description="Low complexity" evidence="1">
    <location>
        <begin position="403"/>
        <end position="412"/>
    </location>
</feature>
<evidence type="ECO:0000256" key="1">
    <source>
        <dbReference type="SAM" id="MobiDB-lite"/>
    </source>
</evidence>
<evidence type="ECO:0000313" key="3">
    <source>
        <dbReference type="Proteomes" id="UP000053611"/>
    </source>
</evidence>
<proteinExistence type="predicted"/>
<feature type="compositionally biased region" description="Low complexity" evidence="1">
    <location>
        <begin position="644"/>
        <end position="658"/>
    </location>
</feature>
<keyword evidence="3" id="KW-1185">Reference proteome</keyword>
<feature type="compositionally biased region" description="Acidic residues" evidence="1">
    <location>
        <begin position="415"/>
        <end position="425"/>
    </location>
</feature>
<dbReference type="EMBL" id="KQ087214">
    <property type="protein sequence ID" value="KLT41675.1"/>
    <property type="molecule type" value="Genomic_DNA"/>
</dbReference>
<sequence length="658" mass="68883">MPLPEAPSFFWGRTIQGEVYVKGLGEDRSQAVKSLTVTARLLDRATGMPDMDLASFPTQTLYPPSGANASSSAAPPFPLSHRFALELPPSLRNGSPLPGGLDLGPDNAIRWFVDVNLTLATGEVVTEQLRVEGVPPELDVGEDPESEDAVARLERAGVSVRLVLSCTTPRLGDSLHIGVEVCPARRERTGLAGLVAQPDPNEVLRPLRRVRVELVRVVNVAAPPQSSAAGAIGGVNTVSTTVHASGKSLRYPGAVGKHPPLRVLFALPTAQIHQGMLATGGEISARTTYHDIHFVVRATLGFGERYEQAQSSSAGEGWTVEQEITVRPPAWREPATVVIEGGMAPAPGIGGESTVGDDVLSPPPEDDSAAAREAYRRKGRDVVGAGGTTRVEHAHPDAPPPFDGAGPSGSHSADMDTDTDSDTSEEPVGLPSFNESEAQMRSGAAPRLHDAPESERLQPVAFEECAPSPSARRPSLHGELASWTEYDGYETFSMAPPPAAASFGVPGIMDPPGDEAANAAVAGDIAARLGLGGAPSDPAALMEQLGLAHGRVVDLQDDLPPGIDEPSLPALPGFGGASRGFTREEYPRFMDPFAQRPHVEVDHPPSFDASEAAEAIGGVARSRVGSVRMAIEERPDAPPGYFGGPHVAPHGGPPAYGS</sequence>
<protein>
    <submittedName>
        <fullName evidence="2">Uncharacterized protein</fullName>
    </submittedName>
</protein>
<dbReference type="OrthoDB" id="2574480at2759"/>
<reference evidence="2 3" key="1">
    <citation type="submission" date="2015-03" db="EMBL/GenBank/DDBJ databases">
        <title>Genomics and transcriptomics of the oil-accumulating basidiomycete yeast T. oleaginosus allow insights into substrate utilization and the diverse evolutionary trajectories of mating systems in fungi.</title>
        <authorList>
            <consortium name="DOE Joint Genome Institute"/>
            <person name="Kourist R."/>
            <person name="Kracht O."/>
            <person name="Bracharz F."/>
            <person name="Lipzen A."/>
            <person name="Nolan M."/>
            <person name="Ohm R."/>
            <person name="Grigoriev I."/>
            <person name="Sun S."/>
            <person name="Heitman J."/>
            <person name="Bruck T."/>
            <person name="Nowrousian M."/>
        </authorList>
    </citation>
    <scope>NUCLEOTIDE SEQUENCE [LARGE SCALE GENOMIC DNA]</scope>
    <source>
        <strain evidence="2 3">IBC0246</strain>
    </source>
</reference>
<gene>
    <name evidence="2" type="ORF">CC85DRAFT_328823</name>
</gene>
<dbReference type="AlphaFoldDB" id="A0A0J0XKR3"/>
<organism evidence="2 3">
    <name type="scientific">Cutaneotrichosporon oleaginosum</name>
    <dbReference type="NCBI Taxonomy" id="879819"/>
    <lineage>
        <taxon>Eukaryota</taxon>
        <taxon>Fungi</taxon>
        <taxon>Dikarya</taxon>
        <taxon>Basidiomycota</taxon>
        <taxon>Agaricomycotina</taxon>
        <taxon>Tremellomycetes</taxon>
        <taxon>Trichosporonales</taxon>
        <taxon>Trichosporonaceae</taxon>
        <taxon>Cutaneotrichosporon</taxon>
    </lineage>
</organism>
<dbReference type="Proteomes" id="UP000053611">
    <property type="component" value="Unassembled WGS sequence"/>
</dbReference>
<dbReference type="RefSeq" id="XP_018278166.1">
    <property type="nucleotide sequence ID" value="XM_018426734.1"/>
</dbReference>
<dbReference type="GeneID" id="28987337"/>
<name>A0A0J0XKR3_9TREE</name>
<evidence type="ECO:0000313" key="2">
    <source>
        <dbReference type="EMBL" id="KLT41675.1"/>
    </source>
</evidence>
<accession>A0A0J0XKR3</accession>
<feature type="region of interest" description="Disordered" evidence="1">
    <location>
        <begin position="634"/>
        <end position="658"/>
    </location>
</feature>
<feature type="region of interest" description="Disordered" evidence="1">
    <location>
        <begin position="343"/>
        <end position="452"/>
    </location>
</feature>